<protein>
    <submittedName>
        <fullName evidence="1">Uncharacterized protein</fullName>
    </submittedName>
</protein>
<accession>A0ABW9CJJ5</accession>
<evidence type="ECO:0000313" key="2">
    <source>
        <dbReference type="Proteomes" id="UP001629462"/>
    </source>
</evidence>
<sequence length="161" mass="17618">MATTREQIMQRLSALNGLELSGAGRAADMLTLHFGPLREMTTARGTVKRVGTWALHIQCAWTIERAGEVFANSPDFAVSDDRTRATLEQIRDLIANDGPFVVERVAVGENGNVSIAMSRQLELGVVTDGASDEEDWRFFEPGSDAKHFVIQGGKVDPWSLS</sequence>
<proteinExistence type="predicted"/>
<evidence type="ECO:0000313" key="1">
    <source>
        <dbReference type="EMBL" id="MFM0518052.1"/>
    </source>
</evidence>
<dbReference type="EMBL" id="JAQQDB010000009">
    <property type="protein sequence ID" value="MFM0518052.1"/>
    <property type="molecule type" value="Genomic_DNA"/>
</dbReference>
<dbReference type="RefSeq" id="WP_250483383.1">
    <property type="nucleotide sequence ID" value="NZ_JAQQDB010000009.1"/>
</dbReference>
<dbReference type="Proteomes" id="UP001629462">
    <property type="component" value="Unassembled WGS sequence"/>
</dbReference>
<gene>
    <name evidence="1" type="ORF">PQR08_11530</name>
</gene>
<name>A0ABW9CJJ5_9BURK</name>
<keyword evidence="2" id="KW-1185">Reference proteome</keyword>
<organism evidence="1 2">
    <name type="scientific">Caballeronia jiangsuensis</name>
    <dbReference type="NCBI Taxonomy" id="1458357"/>
    <lineage>
        <taxon>Bacteria</taxon>
        <taxon>Pseudomonadati</taxon>
        <taxon>Pseudomonadota</taxon>
        <taxon>Betaproteobacteria</taxon>
        <taxon>Burkholderiales</taxon>
        <taxon>Burkholderiaceae</taxon>
        <taxon>Caballeronia</taxon>
    </lineage>
</organism>
<comment type="caution">
    <text evidence="1">The sequence shown here is derived from an EMBL/GenBank/DDBJ whole genome shotgun (WGS) entry which is preliminary data.</text>
</comment>
<reference evidence="1 2" key="1">
    <citation type="journal article" date="2024" name="Chem. Sci.">
        <title>Discovery of megapolipeptins by genome mining of a Burkholderiales bacteria collection.</title>
        <authorList>
            <person name="Paulo B.S."/>
            <person name="Recchia M.J.J."/>
            <person name="Lee S."/>
            <person name="Fergusson C.H."/>
            <person name="Romanowski S.B."/>
            <person name="Hernandez A."/>
            <person name="Krull N."/>
            <person name="Liu D.Y."/>
            <person name="Cavanagh H."/>
            <person name="Bos A."/>
            <person name="Gray C.A."/>
            <person name="Murphy B.T."/>
            <person name="Linington R.G."/>
            <person name="Eustaquio A.S."/>
        </authorList>
    </citation>
    <scope>NUCLEOTIDE SEQUENCE [LARGE SCALE GENOMIC DNA]</scope>
    <source>
        <strain evidence="1 2">RL17-374-BIF-D</strain>
    </source>
</reference>